<gene>
    <name evidence="2" type="ORF">PHYPSEUDO_001394</name>
</gene>
<evidence type="ECO:0000256" key="1">
    <source>
        <dbReference type="SAM" id="MobiDB-lite"/>
    </source>
</evidence>
<feature type="region of interest" description="Disordered" evidence="1">
    <location>
        <begin position="288"/>
        <end position="313"/>
    </location>
</feature>
<feature type="region of interest" description="Disordered" evidence="1">
    <location>
        <begin position="166"/>
        <end position="188"/>
    </location>
</feature>
<proteinExistence type="predicted"/>
<reference evidence="2" key="1">
    <citation type="submission" date="2021-02" db="EMBL/GenBank/DDBJ databases">
        <authorList>
            <person name="Palmer J.M."/>
        </authorList>
    </citation>
    <scope>NUCLEOTIDE SEQUENCE</scope>
    <source>
        <strain evidence="2">SCRP734</strain>
    </source>
</reference>
<dbReference type="OrthoDB" id="106222at2759"/>
<name>A0A8T1WJT2_9STRA</name>
<feature type="compositionally biased region" description="Basic and acidic residues" evidence="1">
    <location>
        <begin position="173"/>
        <end position="188"/>
    </location>
</feature>
<dbReference type="EMBL" id="JAGDFM010000012">
    <property type="protein sequence ID" value="KAG7392290.1"/>
    <property type="molecule type" value="Genomic_DNA"/>
</dbReference>
<sequence>MNIYHQSLLEGRPFLKPSTPDVSSGTITSSSELSALLQLVIPGSDVLFPPIDMARSNNYHPIEHPSPSFMYQLSALSLPISPQHQAPLVVPYDFWWGVASPAAWNGHVISSDVEVTYTAGEPLFDSACSWIEPVPFVFPDPVISTRVPHPSQVGALVTPLEPPTNEFALSLPENDKKKLSQPKQPRDECEVAGCNTKKQSNGRQWVGANAMAEVHAAKSTDARQVAKVEGCAAHMVVASCAPLLVARKVPSVKENVPRIPRESAASRIACVSPVAEACAPVTRGGQRLHLKRGNSDQRSEPNNSIFSYSTSSDALDHSVQRTCMKP</sequence>
<organism evidence="2 3">
    <name type="scientific">Phytophthora pseudosyringae</name>
    <dbReference type="NCBI Taxonomy" id="221518"/>
    <lineage>
        <taxon>Eukaryota</taxon>
        <taxon>Sar</taxon>
        <taxon>Stramenopiles</taxon>
        <taxon>Oomycota</taxon>
        <taxon>Peronosporomycetes</taxon>
        <taxon>Peronosporales</taxon>
        <taxon>Peronosporaceae</taxon>
        <taxon>Phytophthora</taxon>
    </lineage>
</organism>
<dbReference type="AlphaFoldDB" id="A0A8T1WJT2"/>
<keyword evidence="3" id="KW-1185">Reference proteome</keyword>
<comment type="caution">
    <text evidence="2">The sequence shown here is derived from an EMBL/GenBank/DDBJ whole genome shotgun (WGS) entry which is preliminary data.</text>
</comment>
<accession>A0A8T1WJT2</accession>
<evidence type="ECO:0000313" key="2">
    <source>
        <dbReference type="EMBL" id="KAG7392290.1"/>
    </source>
</evidence>
<evidence type="ECO:0000313" key="3">
    <source>
        <dbReference type="Proteomes" id="UP000694044"/>
    </source>
</evidence>
<dbReference type="Proteomes" id="UP000694044">
    <property type="component" value="Unassembled WGS sequence"/>
</dbReference>
<feature type="compositionally biased region" description="Polar residues" evidence="1">
    <location>
        <begin position="300"/>
        <end position="313"/>
    </location>
</feature>
<protein>
    <submittedName>
        <fullName evidence="2">Uncharacterized protein</fullName>
    </submittedName>
</protein>